<keyword evidence="1" id="KW-1133">Transmembrane helix</keyword>
<organism evidence="2">
    <name type="scientific">Alaria americana</name>
    <dbReference type="NCBI Taxonomy" id="2282137"/>
    <lineage>
        <taxon>Eukaryota</taxon>
        <taxon>Metazoa</taxon>
        <taxon>Spiralia</taxon>
        <taxon>Lophotrochozoa</taxon>
        <taxon>Platyhelminthes</taxon>
        <taxon>Trematoda</taxon>
        <taxon>Digenea</taxon>
        <taxon>Diplostomida</taxon>
        <taxon>Diplostomoidea</taxon>
        <taxon>Diplostomidae</taxon>
        <taxon>Alaria</taxon>
    </lineage>
</organism>
<keyword evidence="1" id="KW-0812">Transmembrane</keyword>
<proteinExistence type="predicted"/>
<accession>A0A6J3YNG0</accession>
<protein>
    <submittedName>
        <fullName evidence="2">NADH dehydrogenase subunit 6</fullName>
    </submittedName>
</protein>
<reference evidence="2" key="1">
    <citation type="journal article" date="2018" name="Int. J. Parasitol.">
        <title>Validity of the Diplostomoidea and Diplostomida (Digenea, Platyhelminthes) upheld in phylogenomic analysis.</title>
        <authorList>
            <person name="Locke S.A."/>
            <person name="Van Dam A."/>
            <person name="Caffara M."/>
            <person name="Pinto H.A."/>
            <person name="Lopez-Hernandez D."/>
            <person name="Blanar C.A."/>
        </authorList>
    </citation>
    <scope>NUCLEOTIDE SEQUENCE</scope>
    <source>
        <strain evidence="2">Am.IN.Vv.NVS.1.6</strain>
    </source>
</reference>
<feature type="transmembrane region" description="Helical" evidence="1">
    <location>
        <begin position="125"/>
        <end position="145"/>
    </location>
</feature>
<dbReference type="AlphaFoldDB" id="A0A6J3YNG0"/>
<feature type="transmembrane region" description="Helical" evidence="1">
    <location>
        <begin position="85"/>
        <end position="105"/>
    </location>
</feature>
<gene>
    <name evidence="2" type="primary">ND6</name>
</gene>
<dbReference type="EMBL" id="MH536507">
    <property type="protein sequence ID" value="AYH51360.1"/>
    <property type="molecule type" value="Genomic_DNA"/>
</dbReference>
<sequence>MLVVSCLLGFYFSVVFSFSLVSHPLYYCLLLLSSSLSVCGLVYWLVGFSWYLALFCLVYVGGVYILFIFVSVYSPNTFMGSGIQWWLVVAFYLFISVIFSGYFYLFGGDLFFESSHYLCSGFEGVSYILFCLVLVLGFICVSVMVNRKDSFYR</sequence>
<evidence type="ECO:0000256" key="1">
    <source>
        <dbReference type="SAM" id="Phobius"/>
    </source>
</evidence>
<keyword evidence="2" id="KW-0496">Mitochondrion</keyword>
<keyword evidence="1" id="KW-0472">Membrane</keyword>
<name>A0A6J3YNG0_9TREM</name>
<evidence type="ECO:0000313" key="2">
    <source>
        <dbReference type="EMBL" id="AYH51360.1"/>
    </source>
</evidence>
<geneLocation type="mitochondrion" evidence="2"/>
<feature type="transmembrane region" description="Helical" evidence="1">
    <location>
        <begin position="41"/>
        <end position="73"/>
    </location>
</feature>